<dbReference type="PANTHER" id="PTHR37433:SF21">
    <property type="entry name" value="DUF281 DOMAIN-CONTAINING PROTEIN"/>
    <property type="match status" value="1"/>
</dbReference>
<evidence type="ECO:0000259" key="1">
    <source>
        <dbReference type="Pfam" id="PF24602"/>
    </source>
</evidence>
<dbReference type="AlphaFoldDB" id="A0AAV5W3H8"/>
<evidence type="ECO:0000313" key="2">
    <source>
        <dbReference type="EMBL" id="GMT25225.1"/>
    </source>
</evidence>
<keyword evidence="3" id="KW-1185">Reference proteome</keyword>
<feature type="non-terminal residue" evidence="2">
    <location>
        <position position="1"/>
    </location>
</feature>
<gene>
    <name evidence="2" type="ORF">PFISCL1PPCAC_16522</name>
</gene>
<reference evidence="2" key="1">
    <citation type="submission" date="2023-10" db="EMBL/GenBank/DDBJ databases">
        <title>Genome assembly of Pristionchus species.</title>
        <authorList>
            <person name="Yoshida K."/>
            <person name="Sommer R.J."/>
        </authorList>
    </citation>
    <scope>NUCLEOTIDE SEQUENCE</scope>
    <source>
        <strain evidence="2">RS5133</strain>
    </source>
</reference>
<sequence length="258" mass="28300">ATPERLRPQACDCVSVHPNRPNTTFLHPCASSYCTYQRTQILINYNFSSISYSSGCSMSTDYDMFNSNSKFFYYPDTCAVEEAAVGQTVTTCYTTDRDVQIESMIVPPTATPTNCYTGSSLPFGLADPFTSGNCSGEFCVLSVSLDQSVHRGCLTTLNLGTGDARVMTNGYFKDVSGREQWICSGKDYCNTDLPTLLDTWPAELTQYANISLHSPTYAILPSLRQQPPSINPCTTGYITDAFTRFMLSLSGLFSDVVG</sequence>
<comment type="caution">
    <text evidence="2">The sequence shown here is derived from an EMBL/GenBank/DDBJ whole genome shotgun (WGS) entry which is preliminary data.</text>
</comment>
<name>A0AAV5W3H8_9BILA</name>
<dbReference type="EMBL" id="BTSY01000004">
    <property type="protein sequence ID" value="GMT25225.1"/>
    <property type="molecule type" value="Genomic_DNA"/>
</dbReference>
<dbReference type="Pfam" id="PF24602">
    <property type="entry name" value="DUF7622"/>
    <property type="match status" value="1"/>
</dbReference>
<feature type="domain" description="DUF7622" evidence="1">
    <location>
        <begin position="112"/>
        <end position="193"/>
    </location>
</feature>
<protein>
    <recommendedName>
        <fullName evidence="1">DUF7622 domain-containing protein</fullName>
    </recommendedName>
</protein>
<accession>A0AAV5W3H8</accession>
<dbReference type="Proteomes" id="UP001432322">
    <property type="component" value="Unassembled WGS sequence"/>
</dbReference>
<dbReference type="PANTHER" id="PTHR37433">
    <property type="entry name" value="PROTEIN CBG25136-RELATED"/>
    <property type="match status" value="1"/>
</dbReference>
<dbReference type="InterPro" id="IPR056039">
    <property type="entry name" value="DUF7622"/>
</dbReference>
<evidence type="ECO:0000313" key="3">
    <source>
        <dbReference type="Proteomes" id="UP001432322"/>
    </source>
</evidence>
<organism evidence="2 3">
    <name type="scientific">Pristionchus fissidentatus</name>
    <dbReference type="NCBI Taxonomy" id="1538716"/>
    <lineage>
        <taxon>Eukaryota</taxon>
        <taxon>Metazoa</taxon>
        <taxon>Ecdysozoa</taxon>
        <taxon>Nematoda</taxon>
        <taxon>Chromadorea</taxon>
        <taxon>Rhabditida</taxon>
        <taxon>Rhabditina</taxon>
        <taxon>Diplogasteromorpha</taxon>
        <taxon>Diplogasteroidea</taxon>
        <taxon>Neodiplogasteridae</taxon>
        <taxon>Pristionchus</taxon>
    </lineage>
</organism>
<proteinExistence type="predicted"/>